<dbReference type="InterPro" id="IPR003594">
    <property type="entry name" value="HATPase_dom"/>
</dbReference>
<dbReference type="SMART" id="SM01231">
    <property type="entry name" value="H-kinase_dim"/>
    <property type="match status" value="1"/>
</dbReference>
<comment type="caution">
    <text evidence="10">The sequence shown here is derived from an EMBL/GenBank/DDBJ whole genome shotgun (WGS) entry which is preliminary data.</text>
</comment>
<feature type="domain" description="CheW-like" evidence="9">
    <location>
        <begin position="254"/>
        <end position="388"/>
    </location>
</feature>
<dbReference type="PRINTS" id="PR00344">
    <property type="entry name" value="BCTRLSENSOR"/>
</dbReference>
<dbReference type="PROSITE" id="PS50851">
    <property type="entry name" value="CHEW"/>
    <property type="match status" value="1"/>
</dbReference>
<dbReference type="Gene3D" id="2.30.30.40">
    <property type="entry name" value="SH3 Domains"/>
    <property type="match status" value="1"/>
</dbReference>
<protein>
    <recommendedName>
        <fullName evidence="2">histidine kinase</fullName>
        <ecNumber evidence="2">2.7.13.3</ecNumber>
    </recommendedName>
</protein>
<dbReference type="SMART" id="SM00260">
    <property type="entry name" value="CheW"/>
    <property type="match status" value="1"/>
</dbReference>
<name>A0ABV8S9M6_9BACL</name>
<evidence type="ECO:0000259" key="8">
    <source>
        <dbReference type="PROSITE" id="PS50109"/>
    </source>
</evidence>
<keyword evidence="11" id="KW-1185">Reference proteome</keyword>
<reference evidence="11" key="1">
    <citation type="journal article" date="2019" name="Int. J. Syst. Evol. Microbiol.">
        <title>The Global Catalogue of Microorganisms (GCM) 10K type strain sequencing project: providing services to taxonomists for standard genome sequencing and annotation.</title>
        <authorList>
            <consortium name="The Broad Institute Genomics Platform"/>
            <consortium name="The Broad Institute Genome Sequencing Center for Infectious Disease"/>
            <person name="Wu L."/>
            <person name="Ma J."/>
        </authorList>
    </citation>
    <scope>NUCLEOTIDE SEQUENCE [LARGE SCALE GENOMIC DNA]</scope>
    <source>
        <strain evidence="11">CGMCC 4.1641</strain>
    </source>
</reference>
<dbReference type="EMBL" id="JBHSED010000013">
    <property type="protein sequence ID" value="MFC4303677.1"/>
    <property type="molecule type" value="Genomic_DNA"/>
</dbReference>
<evidence type="ECO:0000256" key="6">
    <source>
        <dbReference type="ARBA" id="ARBA00022840"/>
    </source>
</evidence>
<proteinExistence type="predicted"/>
<dbReference type="InterPro" id="IPR005467">
    <property type="entry name" value="His_kinase_dom"/>
</dbReference>
<evidence type="ECO:0000256" key="5">
    <source>
        <dbReference type="ARBA" id="ARBA00022777"/>
    </source>
</evidence>
<dbReference type="Gene3D" id="3.30.565.10">
    <property type="entry name" value="Histidine kinase-like ATPase, C-terminal domain"/>
    <property type="match status" value="1"/>
</dbReference>
<keyword evidence="7" id="KW-0902">Two-component regulatory system</keyword>
<dbReference type="SUPFAM" id="SSF47384">
    <property type="entry name" value="Homodimeric domain of signal transducing histidine kinase"/>
    <property type="match status" value="1"/>
</dbReference>
<dbReference type="SUPFAM" id="SSF55874">
    <property type="entry name" value="ATPase domain of HSP90 chaperone/DNA topoisomerase II/histidine kinase"/>
    <property type="match status" value="1"/>
</dbReference>
<evidence type="ECO:0000256" key="4">
    <source>
        <dbReference type="ARBA" id="ARBA00022741"/>
    </source>
</evidence>
<dbReference type="SMART" id="SM00387">
    <property type="entry name" value="HATPase_c"/>
    <property type="match status" value="1"/>
</dbReference>
<dbReference type="InterPro" id="IPR036097">
    <property type="entry name" value="HisK_dim/P_sf"/>
</dbReference>
<keyword evidence="4" id="KW-0547">Nucleotide-binding</keyword>
<keyword evidence="3 10" id="KW-0808">Transferase</keyword>
<dbReference type="InterPro" id="IPR004358">
    <property type="entry name" value="Sig_transdc_His_kin-like_C"/>
</dbReference>
<evidence type="ECO:0000256" key="1">
    <source>
        <dbReference type="ARBA" id="ARBA00000085"/>
    </source>
</evidence>
<dbReference type="Pfam" id="PF02518">
    <property type="entry name" value="HATPase_c"/>
    <property type="match status" value="1"/>
</dbReference>
<dbReference type="Pfam" id="PF01584">
    <property type="entry name" value="CheW"/>
    <property type="match status" value="1"/>
</dbReference>
<feature type="domain" description="Histidine kinase" evidence="8">
    <location>
        <begin position="6"/>
        <end position="252"/>
    </location>
</feature>
<dbReference type="SUPFAM" id="SSF50341">
    <property type="entry name" value="CheW-like"/>
    <property type="match status" value="1"/>
</dbReference>
<dbReference type="InterPro" id="IPR037006">
    <property type="entry name" value="CheA-like_homodim_sf"/>
</dbReference>
<dbReference type="Gene3D" id="1.10.287.560">
    <property type="entry name" value="Histidine kinase CheA-like, homodimeric domain"/>
    <property type="match status" value="1"/>
</dbReference>
<keyword evidence="5" id="KW-0418">Kinase</keyword>
<gene>
    <name evidence="10" type="ORF">ACFO1S_09430</name>
</gene>
<dbReference type="EC" id="2.7.13.3" evidence="2"/>
<evidence type="ECO:0000256" key="3">
    <source>
        <dbReference type="ARBA" id="ARBA00022679"/>
    </source>
</evidence>
<sequence length="396" mass="43988">MAETIRPVHENKIDLDEIMKLAEDLVVGQNRLHQLSQKLKMRMAEETTEELGQIAEHLTYVIHGLQESVLKAKRLPIATILDDLPLLAEECSRDLGKEVSLRIEGENTQLDRDILEAIAEPLRELVRNAIKHGIERPETRQGQGKRREGTLRITADREDNQVVIRVKDDGVGIDTKSVIRLALSRSLTTSEEAASMTDREAAELVLHPGYHRGEGGGLKAVRTRVESVQGLIDIDTAPGQGTSFRIQLPQTLELLFGVLVLLGRHIYIIPRSAISEIVEADYSDIRSQDGRQMYPLQHRNLPIVWLHAQYRIPRVVKATEKVPLVIVGSAERRVALAVDEVLWSQDVRMRLLGSYIGKSEGVAGMAILSGGKPAMIVDVAAITALHAGRSDRTDAR</sequence>
<dbReference type="Proteomes" id="UP001595755">
    <property type="component" value="Unassembled WGS sequence"/>
</dbReference>
<dbReference type="PANTHER" id="PTHR43395:SF1">
    <property type="entry name" value="CHEMOTAXIS PROTEIN CHEA"/>
    <property type="match status" value="1"/>
</dbReference>
<accession>A0ABV8S9M6</accession>
<dbReference type="InterPro" id="IPR002545">
    <property type="entry name" value="CheW-lke_dom"/>
</dbReference>
<dbReference type="PROSITE" id="PS50109">
    <property type="entry name" value="HIS_KIN"/>
    <property type="match status" value="1"/>
</dbReference>
<dbReference type="Pfam" id="PF02895">
    <property type="entry name" value="H-kinase_dim"/>
    <property type="match status" value="1"/>
</dbReference>
<dbReference type="GO" id="GO:0004673">
    <property type="term" value="F:protein histidine kinase activity"/>
    <property type="evidence" value="ECO:0007669"/>
    <property type="project" value="UniProtKB-EC"/>
</dbReference>
<comment type="catalytic activity">
    <reaction evidence="1">
        <text>ATP + protein L-histidine = ADP + protein N-phospho-L-histidine.</text>
        <dbReference type="EC" id="2.7.13.3"/>
    </reaction>
</comment>
<dbReference type="InterPro" id="IPR004105">
    <property type="entry name" value="CheA-like_dim"/>
</dbReference>
<evidence type="ECO:0000256" key="2">
    <source>
        <dbReference type="ARBA" id="ARBA00012438"/>
    </source>
</evidence>
<organism evidence="10 11">
    <name type="scientific">Cohnella boryungensis</name>
    <dbReference type="NCBI Taxonomy" id="768479"/>
    <lineage>
        <taxon>Bacteria</taxon>
        <taxon>Bacillati</taxon>
        <taxon>Bacillota</taxon>
        <taxon>Bacilli</taxon>
        <taxon>Bacillales</taxon>
        <taxon>Paenibacillaceae</taxon>
        <taxon>Cohnella</taxon>
    </lineage>
</organism>
<dbReference type="InterPro" id="IPR036061">
    <property type="entry name" value="CheW-like_dom_sf"/>
</dbReference>
<evidence type="ECO:0000256" key="7">
    <source>
        <dbReference type="ARBA" id="ARBA00023012"/>
    </source>
</evidence>
<dbReference type="PANTHER" id="PTHR43395">
    <property type="entry name" value="SENSOR HISTIDINE KINASE CHEA"/>
    <property type="match status" value="1"/>
</dbReference>
<dbReference type="InterPro" id="IPR036890">
    <property type="entry name" value="HATPase_C_sf"/>
</dbReference>
<keyword evidence="6" id="KW-0067">ATP-binding</keyword>
<evidence type="ECO:0000313" key="10">
    <source>
        <dbReference type="EMBL" id="MFC4303677.1"/>
    </source>
</evidence>
<dbReference type="InterPro" id="IPR051315">
    <property type="entry name" value="Bact_Chemotaxis_CheA"/>
</dbReference>
<evidence type="ECO:0000313" key="11">
    <source>
        <dbReference type="Proteomes" id="UP001595755"/>
    </source>
</evidence>
<evidence type="ECO:0000259" key="9">
    <source>
        <dbReference type="PROSITE" id="PS50851"/>
    </source>
</evidence>